<evidence type="ECO:0000256" key="3">
    <source>
        <dbReference type="ARBA" id="ARBA00022692"/>
    </source>
</evidence>
<protein>
    <submittedName>
        <fullName evidence="7">NOD26-like intrinsic protein 31</fullName>
    </submittedName>
</protein>
<comment type="caution">
    <text evidence="7">The sequence shown here is derived from an EMBL/GenBank/DDBJ whole genome shotgun (WGS) entry which is preliminary data.</text>
</comment>
<dbReference type="GO" id="GO:0015267">
    <property type="term" value="F:channel activity"/>
    <property type="evidence" value="ECO:0007669"/>
    <property type="project" value="InterPro"/>
</dbReference>
<dbReference type="Gene3D" id="1.20.1080.10">
    <property type="entry name" value="Glycerol uptake facilitator protein"/>
    <property type="match status" value="1"/>
</dbReference>
<evidence type="ECO:0000256" key="4">
    <source>
        <dbReference type="ARBA" id="ARBA00022989"/>
    </source>
</evidence>
<dbReference type="SUPFAM" id="SSF81338">
    <property type="entry name" value="Aquaporin-like"/>
    <property type="match status" value="1"/>
</dbReference>
<comment type="subcellular location">
    <subcellularLocation>
        <location evidence="1">Membrane</location>
        <topology evidence="1">Multi-pass membrane protein</topology>
    </subcellularLocation>
</comment>
<dbReference type="AlphaFoldDB" id="A0A7J0EY47"/>
<dbReference type="InterPro" id="IPR034294">
    <property type="entry name" value="Aquaporin_transptr"/>
</dbReference>
<keyword evidence="5 6" id="KW-0472">Membrane</keyword>
<evidence type="ECO:0000313" key="7">
    <source>
        <dbReference type="EMBL" id="GFY91384.1"/>
    </source>
</evidence>
<dbReference type="InterPro" id="IPR023271">
    <property type="entry name" value="Aquaporin-like"/>
</dbReference>
<evidence type="ECO:0000256" key="5">
    <source>
        <dbReference type="ARBA" id="ARBA00023136"/>
    </source>
</evidence>
<dbReference type="Proteomes" id="UP000585474">
    <property type="component" value="Unassembled WGS sequence"/>
</dbReference>
<dbReference type="OrthoDB" id="3222at2759"/>
<dbReference type="Pfam" id="PF00230">
    <property type="entry name" value="MIP"/>
    <property type="match status" value="1"/>
</dbReference>
<dbReference type="InterPro" id="IPR000425">
    <property type="entry name" value="MIP"/>
</dbReference>
<reference evidence="7 8" key="1">
    <citation type="submission" date="2019-07" db="EMBL/GenBank/DDBJ databases">
        <title>De Novo Assembly of kiwifruit Actinidia rufa.</title>
        <authorList>
            <person name="Sugita-Konishi S."/>
            <person name="Sato K."/>
            <person name="Mori E."/>
            <person name="Abe Y."/>
            <person name="Kisaki G."/>
            <person name="Hamano K."/>
            <person name="Suezawa K."/>
            <person name="Otani M."/>
            <person name="Fukuda T."/>
            <person name="Manabe T."/>
            <person name="Gomi K."/>
            <person name="Tabuchi M."/>
            <person name="Akimitsu K."/>
            <person name="Kataoka I."/>
        </authorList>
    </citation>
    <scope>NUCLEOTIDE SEQUENCE [LARGE SCALE GENOMIC DNA]</scope>
    <source>
        <strain evidence="8">cv. Fuchu</strain>
    </source>
</reference>
<evidence type="ECO:0000256" key="1">
    <source>
        <dbReference type="ARBA" id="ARBA00004141"/>
    </source>
</evidence>
<name>A0A7J0EY47_9ERIC</name>
<keyword evidence="4 6" id="KW-1133">Transmembrane helix</keyword>
<evidence type="ECO:0000256" key="6">
    <source>
        <dbReference type="SAM" id="Phobius"/>
    </source>
</evidence>
<gene>
    <name evidence="7" type="ORF">Acr_07g0015800</name>
</gene>
<keyword evidence="8" id="KW-1185">Reference proteome</keyword>
<dbReference type="PANTHER" id="PTHR45724">
    <property type="entry name" value="AQUAPORIN NIP2-1"/>
    <property type="match status" value="1"/>
</dbReference>
<evidence type="ECO:0000313" key="8">
    <source>
        <dbReference type="Proteomes" id="UP000585474"/>
    </source>
</evidence>
<proteinExistence type="predicted"/>
<feature type="transmembrane region" description="Helical" evidence="6">
    <location>
        <begin position="78"/>
        <end position="100"/>
    </location>
</feature>
<organism evidence="7 8">
    <name type="scientific">Actinidia rufa</name>
    <dbReference type="NCBI Taxonomy" id="165716"/>
    <lineage>
        <taxon>Eukaryota</taxon>
        <taxon>Viridiplantae</taxon>
        <taxon>Streptophyta</taxon>
        <taxon>Embryophyta</taxon>
        <taxon>Tracheophyta</taxon>
        <taxon>Spermatophyta</taxon>
        <taxon>Magnoliopsida</taxon>
        <taxon>eudicotyledons</taxon>
        <taxon>Gunneridae</taxon>
        <taxon>Pentapetalae</taxon>
        <taxon>asterids</taxon>
        <taxon>Ericales</taxon>
        <taxon>Actinidiaceae</taxon>
        <taxon>Actinidia</taxon>
    </lineage>
</organism>
<dbReference type="GO" id="GO:0016020">
    <property type="term" value="C:membrane"/>
    <property type="evidence" value="ECO:0007669"/>
    <property type="project" value="UniProtKB-SubCell"/>
</dbReference>
<keyword evidence="2" id="KW-0813">Transport</keyword>
<accession>A0A7J0EY47</accession>
<dbReference type="EMBL" id="BJWL01000007">
    <property type="protein sequence ID" value="GFY91384.1"/>
    <property type="molecule type" value="Genomic_DNA"/>
</dbReference>
<sequence>MGINMETMEKKRLFSFPNLIKFDIMAGIFASPIRCSPLPQLSLGNNDLSRVEEGKFSPPQESTEDIVVVAPTIAPKGILITIIGESAAWGFSVMIMIYTLGHVSGGHFNSAVTIAFAASGRFPWREVSNKHLH</sequence>
<evidence type="ECO:0000256" key="2">
    <source>
        <dbReference type="ARBA" id="ARBA00022448"/>
    </source>
</evidence>
<keyword evidence="3 6" id="KW-0812">Transmembrane</keyword>
<dbReference type="PANTHER" id="PTHR45724:SF13">
    <property type="entry name" value="AQUAPORIN NIP1-1-RELATED"/>
    <property type="match status" value="1"/>
</dbReference>